<evidence type="ECO:0000313" key="2">
    <source>
        <dbReference type="EMBL" id="TKB57482.1"/>
    </source>
</evidence>
<dbReference type="AlphaFoldDB" id="A0A4V6WMT9"/>
<dbReference type="EMBL" id="SWCJ01000002">
    <property type="protein sequence ID" value="TKB57482.1"/>
    <property type="molecule type" value="Genomic_DNA"/>
</dbReference>
<comment type="caution">
    <text evidence="2">The sequence shown here is derived from an EMBL/GenBank/DDBJ whole genome shotgun (WGS) entry which is preliminary data.</text>
</comment>
<name>A0A4V6WMT9_9GAMM</name>
<evidence type="ECO:0000256" key="1">
    <source>
        <dbReference type="SAM" id="SignalP"/>
    </source>
</evidence>
<evidence type="ECO:0000313" key="3">
    <source>
        <dbReference type="Proteomes" id="UP000305675"/>
    </source>
</evidence>
<reference evidence="2 3" key="1">
    <citation type="submission" date="2019-04" db="EMBL/GenBank/DDBJ databases">
        <authorList>
            <person name="Hwang J.C."/>
        </authorList>
    </citation>
    <scope>NUCLEOTIDE SEQUENCE [LARGE SCALE GENOMIC DNA]</scope>
    <source>
        <strain evidence="2 3">IMCC35002</strain>
    </source>
</reference>
<dbReference type="OrthoDB" id="178023at2"/>
<sequence length="454" mass="50968">MNKNNLLAIAVMASFGFTAQAKVSPEQAKALGDTLTPVGAEMAGNADGSIPAWNGGITKAPANYQEGKFHTNPYGDDKMLYTVTAKDVAKYDALLTPGVKKMFELYPDSFKINVYPTKRSASYPQFIYDASVANATTAELVSGGNGLKNAAIGVPFPIPQNGLEAIWNHILRYRGSDAHILRGQAAPTASGSYTLVKTDEKIKFLYSRPDANAADLEKDNLLFYFKQVVTSPARLAGTALLVHETMDQEKEPRNAWTYNTGQRRVRRAPNVAFDTPGTASDGLRTTDDFDMYNGSPSRYNWELKGKKEILIPYNDYKLHGEDVKYDDILKPGHINMDLVRWEKHRVWEVEATLKDGISHLYKTRTFYLDEDSWQVSLVDLYDKRDELYRVGMAHAVNYYDLPTVWTTLEVFYDLSSGRYLAMGLDNEDGVASFEEEFSVQKEFTTNSLRRSGRR</sequence>
<dbReference type="InterPro" id="IPR010752">
    <property type="entry name" value="DUF1329"/>
</dbReference>
<keyword evidence="1" id="KW-0732">Signal</keyword>
<dbReference type="RefSeq" id="WP_136862127.1">
    <property type="nucleotide sequence ID" value="NZ_SWCJ01000002.1"/>
</dbReference>
<organism evidence="2 3">
    <name type="scientific">Ferrimonas aestuarii</name>
    <dbReference type="NCBI Taxonomy" id="2569539"/>
    <lineage>
        <taxon>Bacteria</taxon>
        <taxon>Pseudomonadati</taxon>
        <taxon>Pseudomonadota</taxon>
        <taxon>Gammaproteobacteria</taxon>
        <taxon>Alteromonadales</taxon>
        <taxon>Ferrimonadaceae</taxon>
        <taxon>Ferrimonas</taxon>
    </lineage>
</organism>
<dbReference type="Gene3D" id="2.50.20.10">
    <property type="entry name" value="Lipoprotein localisation LolA/LolB/LppX"/>
    <property type="match status" value="1"/>
</dbReference>
<dbReference type="Proteomes" id="UP000305675">
    <property type="component" value="Unassembled WGS sequence"/>
</dbReference>
<feature type="signal peptide" evidence="1">
    <location>
        <begin position="1"/>
        <end position="21"/>
    </location>
</feature>
<dbReference type="CDD" id="cd16329">
    <property type="entry name" value="LolA_like"/>
    <property type="match status" value="1"/>
</dbReference>
<proteinExistence type="predicted"/>
<dbReference type="Pfam" id="PF07044">
    <property type="entry name" value="DUF1329"/>
    <property type="match status" value="1"/>
</dbReference>
<feature type="chain" id="PRO_5020986965" evidence="1">
    <location>
        <begin position="22"/>
        <end position="454"/>
    </location>
</feature>
<accession>A0A4V6WMT9</accession>
<keyword evidence="3" id="KW-1185">Reference proteome</keyword>
<gene>
    <name evidence="2" type="ORF">FCL42_04195</name>
</gene>
<protein>
    <submittedName>
        <fullName evidence="2">DUF1329 domain-containing protein</fullName>
    </submittedName>
</protein>